<dbReference type="Pfam" id="PF13302">
    <property type="entry name" value="Acetyltransf_3"/>
    <property type="match status" value="1"/>
</dbReference>
<dbReference type="InterPro" id="IPR000182">
    <property type="entry name" value="GNAT_dom"/>
</dbReference>
<dbReference type="EC" id="2.3.1.-" evidence="2"/>
<evidence type="ECO:0000259" key="1">
    <source>
        <dbReference type="PROSITE" id="PS51186"/>
    </source>
</evidence>
<keyword evidence="2" id="KW-0012">Acyltransferase</keyword>
<comment type="caution">
    <text evidence="2">The sequence shown here is derived from an EMBL/GenBank/DDBJ whole genome shotgun (WGS) entry which is preliminary data.</text>
</comment>
<dbReference type="PANTHER" id="PTHR43415">
    <property type="entry name" value="SPERMIDINE N(1)-ACETYLTRANSFERASE"/>
    <property type="match status" value="1"/>
</dbReference>
<keyword evidence="2" id="KW-0808">Transferase</keyword>
<organism evidence="2 3">
    <name type="scientific">Meiothermus taiwanensis</name>
    <dbReference type="NCBI Taxonomy" id="172827"/>
    <lineage>
        <taxon>Bacteria</taxon>
        <taxon>Thermotogati</taxon>
        <taxon>Deinococcota</taxon>
        <taxon>Deinococci</taxon>
        <taxon>Thermales</taxon>
        <taxon>Thermaceae</taxon>
        <taxon>Meiothermus</taxon>
    </lineage>
</organism>
<dbReference type="Proteomes" id="UP000266089">
    <property type="component" value="Unassembled WGS sequence"/>
</dbReference>
<dbReference type="CDD" id="cd04301">
    <property type="entry name" value="NAT_SF"/>
    <property type="match status" value="1"/>
</dbReference>
<dbReference type="AlphaFoldDB" id="A0A399EAQ3"/>
<accession>A0A399EAQ3</accession>
<evidence type="ECO:0000313" key="3">
    <source>
        <dbReference type="Proteomes" id="UP000266089"/>
    </source>
</evidence>
<dbReference type="GO" id="GO:0016747">
    <property type="term" value="F:acyltransferase activity, transferring groups other than amino-acyl groups"/>
    <property type="evidence" value="ECO:0007669"/>
    <property type="project" value="InterPro"/>
</dbReference>
<evidence type="ECO:0000313" key="2">
    <source>
        <dbReference type="EMBL" id="RIH79411.1"/>
    </source>
</evidence>
<dbReference type="SUPFAM" id="SSF55729">
    <property type="entry name" value="Acyl-CoA N-acyltransferases (Nat)"/>
    <property type="match status" value="1"/>
</dbReference>
<reference evidence="2 3" key="1">
    <citation type="submission" date="2018-08" db="EMBL/GenBank/DDBJ databases">
        <title>Meiothermus cateniformans JCM 15151 genome sequencing project.</title>
        <authorList>
            <person name="Da Costa M.S."/>
            <person name="Albuquerque L."/>
            <person name="Raposo P."/>
            <person name="Froufe H.J.C."/>
            <person name="Barroso C.S."/>
            <person name="Egas C."/>
        </authorList>
    </citation>
    <scope>NUCLEOTIDE SEQUENCE [LARGE SCALE GENOMIC DNA]</scope>
    <source>
        <strain evidence="2 3">JCM 15151</strain>
    </source>
</reference>
<proteinExistence type="predicted"/>
<name>A0A399EAQ3_9DEIN</name>
<feature type="domain" description="N-acetyltransferase" evidence="1">
    <location>
        <begin position="4"/>
        <end position="178"/>
    </location>
</feature>
<dbReference type="InterPro" id="IPR016181">
    <property type="entry name" value="Acyl_CoA_acyltransferase"/>
</dbReference>
<dbReference type="EMBL" id="QWKX01000006">
    <property type="protein sequence ID" value="RIH79411.1"/>
    <property type="molecule type" value="Genomic_DNA"/>
</dbReference>
<dbReference type="RefSeq" id="WP_027887878.1">
    <property type="nucleotide sequence ID" value="NZ_JBHSXZ010000009.1"/>
</dbReference>
<dbReference type="PANTHER" id="PTHR43415:SF3">
    <property type="entry name" value="GNAT-FAMILY ACETYLTRANSFERASE"/>
    <property type="match status" value="1"/>
</dbReference>
<protein>
    <submittedName>
        <fullName evidence="2">Putative ribosomal N-acetyltransferase YdaF</fullName>
        <ecNumber evidence="2">2.3.1.-</ecNumber>
    </submittedName>
</protein>
<dbReference type="Gene3D" id="3.40.630.30">
    <property type="match status" value="1"/>
</dbReference>
<dbReference type="PROSITE" id="PS51186">
    <property type="entry name" value="GNAT"/>
    <property type="match status" value="1"/>
</dbReference>
<gene>
    <name evidence="2" type="primary">ydaF_1</name>
    <name evidence="2" type="ORF">Mcate_00408</name>
</gene>
<dbReference type="OrthoDB" id="9795206at2"/>
<sequence length="191" mass="21548">MTEVRLRPLAVSDLPRVLEWSQDEAFCLANGWPVGLPAEQLQDWFVRLLNNPPADLVRKGIVITTPEQPEGYLVGFVDLREVNLLEKRARLRIAIGDESHRGQGVGYAAGLQMLEHGFGELGLERITAEVPSSNSRMLALLEKLGFQREGVLRQHETRQGIKEDIHLFGMLREEFEAYSRTIRLEASSSQS</sequence>